<evidence type="ECO:0000313" key="3">
    <source>
        <dbReference type="Proteomes" id="UP000479190"/>
    </source>
</evidence>
<feature type="region of interest" description="Disordered" evidence="1">
    <location>
        <begin position="149"/>
        <end position="188"/>
    </location>
</feature>
<feature type="compositionally biased region" description="Basic residues" evidence="1">
    <location>
        <begin position="159"/>
        <end position="171"/>
    </location>
</feature>
<sequence length="314" mass="36495">MFFTLSARSANAWCSAQRTAHMCYATSRENREQSIRLVVSFYLHSTAHVLSKRSIIGAFVPNMGGLPYQSLRFLPVFARIRNIKQRYLQHGHMRSTTMRCAVILKKFVRSSSQIVRQKRGTASRIGREHSMTDRWSVVVMINTNIYGQTLMPKTPAQRERRRVQQQRSRARKREEDQQRTRQIDPRPPLRITARKILDLPLPPWASQQHVALSMPSLEYDIEEARPSVRSVVVVPPTNHHLYYDPEHPEFLDRNLFASSPKQLFSELLIQTKNNQPLKLLLTSCTSDGPQRPLVSPTVYSCGADRRARRRQRRR</sequence>
<reference evidence="2 3" key="1">
    <citation type="submission" date="2020-02" db="EMBL/GenBank/DDBJ databases">
        <authorList>
            <person name="Ferguson B K."/>
        </authorList>
    </citation>
    <scope>NUCLEOTIDE SEQUENCE [LARGE SCALE GENOMIC DNA]</scope>
</reference>
<dbReference type="AlphaFoldDB" id="A0A6H5I1J5"/>
<gene>
    <name evidence="2" type="ORF">TBRA_LOCUS3076</name>
</gene>
<evidence type="ECO:0000256" key="1">
    <source>
        <dbReference type="SAM" id="MobiDB-lite"/>
    </source>
</evidence>
<name>A0A6H5I1J5_9HYME</name>
<dbReference type="EMBL" id="CADCXV010000625">
    <property type="protein sequence ID" value="CAB0031096.1"/>
    <property type="molecule type" value="Genomic_DNA"/>
</dbReference>
<organism evidence="2 3">
    <name type="scientific">Trichogramma brassicae</name>
    <dbReference type="NCBI Taxonomy" id="86971"/>
    <lineage>
        <taxon>Eukaryota</taxon>
        <taxon>Metazoa</taxon>
        <taxon>Ecdysozoa</taxon>
        <taxon>Arthropoda</taxon>
        <taxon>Hexapoda</taxon>
        <taxon>Insecta</taxon>
        <taxon>Pterygota</taxon>
        <taxon>Neoptera</taxon>
        <taxon>Endopterygota</taxon>
        <taxon>Hymenoptera</taxon>
        <taxon>Apocrita</taxon>
        <taxon>Proctotrupomorpha</taxon>
        <taxon>Chalcidoidea</taxon>
        <taxon>Trichogrammatidae</taxon>
        <taxon>Trichogramma</taxon>
    </lineage>
</organism>
<feature type="non-terminal residue" evidence="2">
    <location>
        <position position="314"/>
    </location>
</feature>
<feature type="compositionally biased region" description="Basic and acidic residues" evidence="1">
    <location>
        <begin position="172"/>
        <end position="184"/>
    </location>
</feature>
<proteinExistence type="predicted"/>
<accession>A0A6H5I1J5</accession>
<keyword evidence="3" id="KW-1185">Reference proteome</keyword>
<evidence type="ECO:0000313" key="2">
    <source>
        <dbReference type="EMBL" id="CAB0031096.1"/>
    </source>
</evidence>
<protein>
    <submittedName>
        <fullName evidence="2">Uncharacterized protein</fullName>
    </submittedName>
</protein>
<dbReference type="Proteomes" id="UP000479190">
    <property type="component" value="Unassembled WGS sequence"/>
</dbReference>